<dbReference type="PROSITE" id="PS50293">
    <property type="entry name" value="TPR_REGION"/>
    <property type="match status" value="1"/>
</dbReference>
<evidence type="ECO:0000256" key="4">
    <source>
        <dbReference type="SAM" id="SignalP"/>
    </source>
</evidence>
<accession>A0A5C5YBZ4</accession>
<dbReference type="RefSeq" id="WP_146390782.1">
    <property type="nucleotide sequence ID" value="NZ_SJPK01000003.1"/>
</dbReference>
<feature type="repeat" description="TPR" evidence="3">
    <location>
        <begin position="290"/>
        <end position="323"/>
    </location>
</feature>
<evidence type="ECO:0000313" key="5">
    <source>
        <dbReference type="EMBL" id="TWT73237.1"/>
    </source>
</evidence>
<dbReference type="AlphaFoldDB" id="A0A5C5YBZ4"/>
<comment type="caution">
    <text evidence="5">The sequence shown here is derived from an EMBL/GenBank/DDBJ whole genome shotgun (WGS) entry which is preliminary data.</text>
</comment>
<feature type="signal peptide" evidence="4">
    <location>
        <begin position="1"/>
        <end position="18"/>
    </location>
</feature>
<dbReference type="Proteomes" id="UP000318053">
    <property type="component" value="Unassembled WGS sequence"/>
</dbReference>
<dbReference type="PROSITE" id="PS50005">
    <property type="entry name" value="TPR"/>
    <property type="match status" value="1"/>
</dbReference>
<evidence type="ECO:0000256" key="3">
    <source>
        <dbReference type="PROSITE-ProRule" id="PRU00339"/>
    </source>
</evidence>
<reference evidence="5 6" key="1">
    <citation type="submission" date="2019-02" db="EMBL/GenBank/DDBJ databases">
        <title>Deep-cultivation of Planctomycetes and their phenomic and genomic characterization uncovers novel biology.</title>
        <authorList>
            <person name="Wiegand S."/>
            <person name="Jogler M."/>
            <person name="Boedeker C."/>
            <person name="Pinto D."/>
            <person name="Vollmers J."/>
            <person name="Rivas-Marin E."/>
            <person name="Kohn T."/>
            <person name="Peeters S.H."/>
            <person name="Heuer A."/>
            <person name="Rast P."/>
            <person name="Oberbeckmann S."/>
            <person name="Bunk B."/>
            <person name="Jeske O."/>
            <person name="Meyerdierks A."/>
            <person name="Storesund J.E."/>
            <person name="Kallscheuer N."/>
            <person name="Luecker S."/>
            <person name="Lage O.M."/>
            <person name="Pohl T."/>
            <person name="Merkel B.J."/>
            <person name="Hornburger P."/>
            <person name="Mueller R.-W."/>
            <person name="Bruemmer F."/>
            <person name="Labrenz M."/>
            <person name="Spormann A.M."/>
            <person name="Op Den Camp H."/>
            <person name="Overmann J."/>
            <person name="Amann R."/>
            <person name="Jetten M.S.M."/>
            <person name="Mascher T."/>
            <person name="Medema M.H."/>
            <person name="Devos D.P."/>
            <person name="Kaster A.-K."/>
            <person name="Ovreas L."/>
            <person name="Rohde M."/>
            <person name="Galperin M.Y."/>
            <person name="Jogler C."/>
        </authorList>
    </citation>
    <scope>NUCLEOTIDE SEQUENCE [LARGE SCALE GENOMIC DNA]</scope>
    <source>
        <strain evidence="5 6">CA85</strain>
    </source>
</reference>
<dbReference type="SUPFAM" id="SSF48452">
    <property type="entry name" value="TPR-like"/>
    <property type="match status" value="2"/>
</dbReference>
<proteinExistence type="predicted"/>
<dbReference type="InterPro" id="IPR051685">
    <property type="entry name" value="Ycf3/AcsC/BcsC/TPR_MFPF"/>
</dbReference>
<evidence type="ECO:0000256" key="1">
    <source>
        <dbReference type="ARBA" id="ARBA00022737"/>
    </source>
</evidence>
<dbReference type="Pfam" id="PF13432">
    <property type="entry name" value="TPR_16"/>
    <property type="match status" value="1"/>
</dbReference>
<dbReference type="InterPro" id="IPR011990">
    <property type="entry name" value="TPR-like_helical_dom_sf"/>
</dbReference>
<keyword evidence="4" id="KW-0732">Signal</keyword>
<dbReference type="Gene3D" id="1.25.40.10">
    <property type="entry name" value="Tetratricopeptide repeat domain"/>
    <property type="match status" value="2"/>
</dbReference>
<name>A0A5C5YBZ4_9BACT</name>
<dbReference type="EMBL" id="SJPK01000003">
    <property type="protein sequence ID" value="TWT73237.1"/>
    <property type="molecule type" value="Genomic_DNA"/>
</dbReference>
<organism evidence="5 6">
    <name type="scientific">Allorhodopirellula solitaria</name>
    <dbReference type="NCBI Taxonomy" id="2527987"/>
    <lineage>
        <taxon>Bacteria</taxon>
        <taxon>Pseudomonadati</taxon>
        <taxon>Planctomycetota</taxon>
        <taxon>Planctomycetia</taxon>
        <taxon>Pirellulales</taxon>
        <taxon>Pirellulaceae</taxon>
        <taxon>Allorhodopirellula</taxon>
    </lineage>
</organism>
<evidence type="ECO:0000313" key="6">
    <source>
        <dbReference type="Proteomes" id="UP000318053"/>
    </source>
</evidence>
<dbReference type="InterPro" id="IPR019734">
    <property type="entry name" value="TPR_rpt"/>
</dbReference>
<keyword evidence="1" id="KW-0677">Repeat</keyword>
<feature type="chain" id="PRO_5023038066" evidence="4">
    <location>
        <begin position="19"/>
        <end position="902"/>
    </location>
</feature>
<dbReference type="PANTHER" id="PTHR44943">
    <property type="entry name" value="CELLULOSE SYNTHASE OPERON PROTEIN C"/>
    <property type="match status" value="1"/>
</dbReference>
<evidence type="ECO:0000256" key="2">
    <source>
        <dbReference type="ARBA" id="ARBA00022803"/>
    </source>
</evidence>
<keyword evidence="6" id="KW-1185">Reference proteome</keyword>
<dbReference type="OrthoDB" id="224082at2"/>
<dbReference type="SUPFAM" id="SSF54427">
    <property type="entry name" value="NTF2-like"/>
    <property type="match status" value="1"/>
</dbReference>
<gene>
    <name evidence="5" type="ORF">CA85_17050</name>
</gene>
<keyword evidence="2 3" id="KW-0802">TPR repeat</keyword>
<sequence length="902" mass="101230" precursor="true">MTRLLLLFLFFTATTIAAQETVPSGSPDVKLTAEEQQIHQFFDDYQNATQADSVAEQTDFFDFEELARDVVERSGVAIEPGLQTQLAAAMRAQVERQFEMLDAPWTRHQIAQIDFSRDGAVADVFVRCWSEELGTARELYVLKQIDGKWRICDVSQLSLGVSTVALAAMGLRDTMQSNIVNELAYGMNQLLQSIIECTQGNIYAAMDHIEAVVGHPIAESMQTLRWIISAVTHGAIDPARTIESLEKADAFGESTLLADYLRGEAYSELGRFDVAVQYFRAYLGQFGADADAYHSLGYALENLDRTDEAIEAYRAALEDTPESIANVSALARALPEDRKSELAAFYENLPDPIGAFETLGDTLVYDSDAAGLETLIDATVAIDPDAPYLDYYRAMLDHLHGNHLAAFDALAASLEGMETDSESRTWYEFALCDVARRCDRLNEAYAICVDKSQAMDVLADRTDNDGELLPDAVPPADVDELVDEFLSDHENDFDALMLVGRSMVGREQYDRAREFFVTAMELADDSDQRDEALEQCVYCYVDMDRPLDAYNDLEPKAEVVDMLEYALDDEKLFEEVIDQLREDAPHSLRFQWTTLQEMLENGDHENGLNRVTEVLEHSELPVDETYQRESLQVYRTRFLIGLKRYDDAILAAYEAGEHSRDFLRALIYAAKGDRRKFIAAYDKCLALEGMYNAESFAEADEVPASWLPDPAQQNRTDDNGRFSSYSQVRRVVLLLDEPRRVNAGRVIETAQALGEPLYAIERRQMTAEEDDYVFQANGNCVIMATENCRYFLHSSDGPYLHDADQLAAEIGFQDDLSDRIGKHSAWLAIDIFQWPQRIDQEGAQAIPQSASKRLARFAEYLAGDAATVAIHADTDRATLCDAAFFEKLASDDPMSAFENEVE</sequence>
<dbReference type="InterPro" id="IPR032710">
    <property type="entry name" value="NTF2-like_dom_sf"/>
</dbReference>
<dbReference type="Gene3D" id="3.10.450.50">
    <property type="match status" value="1"/>
</dbReference>
<dbReference type="PANTHER" id="PTHR44943:SF8">
    <property type="entry name" value="TPR REPEAT-CONTAINING PROTEIN MJ0263"/>
    <property type="match status" value="1"/>
</dbReference>
<dbReference type="SMART" id="SM00028">
    <property type="entry name" value="TPR"/>
    <property type="match status" value="3"/>
</dbReference>
<protein>
    <submittedName>
        <fullName evidence="5">Tetratricopeptide repeat protein</fullName>
    </submittedName>
</protein>